<dbReference type="InterPro" id="IPR035906">
    <property type="entry name" value="MetI-like_sf"/>
</dbReference>
<comment type="subcellular location">
    <subcellularLocation>
        <location evidence="1 8">Cell membrane</location>
        <topology evidence="1 8">Multi-pass membrane protein</topology>
    </subcellularLocation>
</comment>
<feature type="transmembrane region" description="Helical" evidence="8">
    <location>
        <begin position="76"/>
        <end position="100"/>
    </location>
</feature>
<name>A0ABV5WPS0_9BACI</name>
<dbReference type="Proteomes" id="UP001589609">
    <property type="component" value="Unassembled WGS sequence"/>
</dbReference>
<organism evidence="10 11">
    <name type="scientific">Ectobacillus funiculus</name>
    <dbReference type="NCBI Taxonomy" id="137993"/>
    <lineage>
        <taxon>Bacteria</taxon>
        <taxon>Bacillati</taxon>
        <taxon>Bacillota</taxon>
        <taxon>Bacilli</taxon>
        <taxon>Bacillales</taxon>
        <taxon>Bacillaceae</taxon>
        <taxon>Ectobacillus</taxon>
    </lineage>
</organism>
<dbReference type="Pfam" id="PF00528">
    <property type="entry name" value="BPD_transp_1"/>
    <property type="match status" value="1"/>
</dbReference>
<dbReference type="PANTHER" id="PTHR43386">
    <property type="entry name" value="OLIGOPEPTIDE TRANSPORT SYSTEM PERMEASE PROTEIN APPC"/>
    <property type="match status" value="1"/>
</dbReference>
<keyword evidence="3" id="KW-1003">Cell membrane</keyword>
<dbReference type="Gene3D" id="1.10.3720.10">
    <property type="entry name" value="MetI-like"/>
    <property type="match status" value="1"/>
</dbReference>
<evidence type="ECO:0000256" key="4">
    <source>
        <dbReference type="ARBA" id="ARBA00022692"/>
    </source>
</evidence>
<dbReference type="PROSITE" id="PS50928">
    <property type="entry name" value="ABC_TM1"/>
    <property type="match status" value="1"/>
</dbReference>
<sequence>MIRKSVFTSRSSLYITSFTLFAFILLLLVPYITPYDPVHINMGERLKGISVEHLLGTDHLGRDVFSRILAGSQMTVGISILVLAISLCIGVPIGLLSGYLGGKVDSFFMRIVDAFMAFPDYIVAIILSGLLGPGMFNLVFAIVMVKWVGYARLARSVVLSEKQRDYITMAKINGLSSIGVLRKHMIPHVVGNVMVLATLDVGKVILMIASLSYIGLGAQPPAPEWGAMLNEGKAFFYHAPHLMVIPGLAIMIVVLMSNLLGDFLRDRFDVKNQKGEG</sequence>
<comment type="similarity">
    <text evidence="7">Belongs to the binding-protein-dependent transport system permease family. OppBC subfamily.</text>
</comment>
<evidence type="ECO:0000313" key="11">
    <source>
        <dbReference type="Proteomes" id="UP001589609"/>
    </source>
</evidence>
<accession>A0ABV5WPS0</accession>
<dbReference type="SUPFAM" id="SSF161098">
    <property type="entry name" value="MetI-like"/>
    <property type="match status" value="1"/>
</dbReference>
<comment type="caution">
    <text evidence="10">The sequence shown here is derived from an EMBL/GenBank/DDBJ whole genome shotgun (WGS) entry which is preliminary data.</text>
</comment>
<reference evidence="10 11" key="1">
    <citation type="submission" date="2024-09" db="EMBL/GenBank/DDBJ databases">
        <authorList>
            <person name="Sun Q."/>
            <person name="Mori K."/>
        </authorList>
    </citation>
    <scope>NUCLEOTIDE SEQUENCE [LARGE SCALE GENOMIC DNA]</scope>
    <source>
        <strain evidence="10 11">JCM 11201</strain>
    </source>
</reference>
<dbReference type="RefSeq" id="WP_379952486.1">
    <property type="nucleotide sequence ID" value="NZ_JBHMAF010000199.1"/>
</dbReference>
<evidence type="ECO:0000256" key="2">
    <source>
        <dbReference type="ARBA" id="ARBA00022448"/>
    </source>
</evidence>
<proteinExistence type="inferred from homology"/>
<dbReference type="PANTHER" id="PTHR43386:SF1">
    <property type="entry name" value="D,D-DIPEPTIDE TRANSPORT SYSTEM PERMEASE PROTEIN DDPC-RELATED"/>
    <property type="match status" value="1"/>
</dbReference>
<evidence type="ECO:0000313" key="10">
    <source>
        <dbReference type="EMBL" id="MFB9762595.1"/>
    </source>
</evidence>
<keyword evidence="4 8" id="KW-0812">Transmembrane</keyword>
<evidence type="ECO:0000256" key="7">
    <source>
        <dbReference type="ARBA" id="ARBA00024202"/>
    </source>
</evidence>
<protein>
    <submittedName>
        <fullName evidence="10">Nickel transporter permease</fullName>
    </submittedName>
</protein>
<evidence type="ECO:0000256" key="3">
    <source>
        <dbReference type="ARBA" id="ARBA00022475"/>
    </source>
</evidence>
<keyword evidence="11" id="KW-1185">Reference proteome</keyword>
<evidence type="ECO:0000256" key="5">
    <source>
        <dbReference type="ARBA" id="ARBA00022989"/>
    </source>
</evidence>
<gene>
    <name evidence="10" type="primary">nikC</name>
    <name evidence="10" type="ORF">ACFFMS_30680</name>
</gene>
<evidence type="ECO:0000256" key="1">
    <source>
        <dbReference type="ARBA" id="ARBA00004651"/>
    </source>
</evidence>
<dbReference type="EMBL" id="JBHMAF010000199">
    <property type="protein sequence ID" value="MFB9762595.1"/>
    <property type="molecule type" value="Genomic_DNA"/>
</dbReference>
<feature type="transmembrane region" description="Helical" evidence="8">
    <location>
        <begin position="235"/>
        <end position="261"/>
    </location>
</feature>
<evidence type="ECO:0000256" key="6">
    <source>
        <dbReference type="ARBA" id="ARBA00023136"/>
    </source>
</evidence>
<keyword evidence="5 8" id="KW-1133">Transmembrane helix</keyword>
<dbReference type="NCBIfam" id="NF045474">
    <property type="entry name" value="Opp2C"/>
    <property type="match status" value="1"/>
</dbReference>
<dbReference type="InterPro" id="IPR050366">
    <property type="entry name" value="BP-dependent_transpt_permease"/>
</dbReference>
<feature type="domain" description="ABC transmembrane type-1" evidence="9">
    <location>
        <begin position="72"/>
        <end position="261"/>
    </location>
</feature>
<evidence type="ECO:0000259" key="9">
    <source>
        <dbReference type="PROSITE" id="PS50928"/>
    </source>
</evidence>
<keyword evidence="2 8" id="KW-0813">Transport</keyword>
<dbReference type="CDD" id="cd06261">
    <property type="entry name" value="TM_PBP2"/>
    <property type="match status" value="1"/>
</dbReference>
<dbReference type="InterPro" id="IPR053385">
    <property type="entry name" value="ABC_transport_permease"/>
</dbReference>
<feature type="transmembrane region" description="Helical" evidence="8">
    <location>
        <begin position="12"/>
        <end position="32"/>
    </location>
</feature>
<evidence type="ECO:0000256" key="8">
    <source>
        <dbReference type="RuleBase" id="RU363032"/>
    </source>
</evidence>
<dbReference type="InterPro" id="IPR000515">
    <property type="entry name" value="MetI-like"/>
</dbReference>
<keyword evidence="6 8" id="KW-0472">Membrane</keyword>